<sequence>MNVELCKANQGGTFAVEKFATGKTNIVLQEGLPEGASCRMDADLPRRDRNLCPREDLRVMQAIQVIDKVDGENEQGPQNYKMQYDKIPGYIAEGTKEGVH</sequence>
<evidence type="ECO:0000313" key="1">
    <source>
        <dbReference type="EMBL" id="KAE9967427.1"/>
    </source>
</evidence>
<dbReference type="AlphaFoldDB" id="A0A8H3UBH2"/>
<keyword evidence="2" id="KW-1185">Reference proteome</keyword>
<reference evidence="1 2" key="1">
    <citation type="submission" date="2019-07" db="EMBL/GenBank/DDBJ databases">
        <title>Venturia inaequalis Genome Resource.</title>
        <authorList>
            <person name="Lichtner F.J."/>
        </authorList>
    </citation>
    <scope>NUCLEOTIDE SEQUENCE [LARGE SCALE GENOMIC DNA]</scope>
    <source>
        <strain evidence="1 2">DMI_063113</strain>
    </source>
</reference>
<accession>A0A8H3UBH2</accession>
<proteinExistence type="predicted"/>
<comment type="caution">
    <text evidence="1">The sequence shown here is derived from an EMBL/GenBank/DDBJ whole genome shotgun (WGS) entry which is preliminary data.</text>
</comment>
<dbReference type="EMBL" id="WNWR01000909">
    <property type="protein sequence ID" value="KAE9967427.1"/>
    <property type="molecule type" value="Genomic_DNA"/>
</dbReference>
<dbReference type="Proteomes" id="UP000490939">
    <property type="component" value="Unassembled WGS sequence"/>
</dbReference>
<evidence type="ECO:0000313" key="2">
    <source>
        <dbReference type="Proteomes" id="UP000490939"/>
    </source>
</evidence>
<gene>
    <name evidence="1" type="ORF">EG327_011494</name>
</gene>
<protein>
    <submittedName>
        <fullName evidence="1">Uncharacterized protein</fullName>
    </submittedName>
</protein>
<name>A0A8H3UBH2_VENIN</name>
<feature type="non-terminal residue" evidence="1">
    <location>
        <position position="1"/>
    </location>
</feature>
<organism evidence="1 2">
    <name type="scientific">Venturia inaequalis</name>
    <name type="common">Apple scab fungus</name>
    <dbReference type="NCBI Taxonomy" id="5025"/>
    <lineage>
        <taxon>Eukaryota</taxon>
        <taxon>Fungi</taxon>
        <taxon>Dikarya</taxon>
        <taxon>Ascomycota</taxon>
        <taxon>Pezizomycotina</taxon>
        <taxon>Dothideomycetes</taxon>
        <taxon>Pleosporomycetidae</taxon>
        <taxon>Venturiales</taxon>
        <taxon>Venturiaceae</taxon>
        <taxon>Venturia</taxon>
    </lineage>
</organism>